<organism evidence="1 2">
    <name type="scientific">Bacteroides caecimuris</name>
    <dbReference type="NCBI Taxonomy" id="1796613"/>
    <lineage>
        <taxon>Bacteria</taxon>
        <taxon>Pseudomonadati</taxon>
        <taxon>Bacteroidota</taxon>
        <taxon>Bacteroidia</taxon>
        <taxon>Bacteroidales</taxon>
        <taxon>Bacteroidaceae</taxon>
        <taxon>Bacteroides</taxon>
    </lineage>
</organism>
<dbReference type="EMBL" id="CP015401">
    <property type="protein sequence ID" value="ANU59343.1"/>
    <property type="molecule type" value="Genomic_DNA"/>
</dbReference>
<dbReference type="KEGG" id="bcae:A4V03_18695"/>
<evidence type="ECO:0000313" key="1">
    <source>
        <dbReference type="EMBL" id="ANU59343.1"/>
    </source>
</evidence>
<protein>
    <submittedName>
        <fullName evidence="1">Uncharacterized protein</fullName>
    </submittedName>
</protein>
<dbReference type="AlphaFoldDB" id="A0A1C7H3P4"/>
<proteinExistence type="predicted"/>
<sequence>MKPRTLLQKRKEVMLHPRISMNGKVDTDCVREKKYISRGSVIMRCREMRRIHAMKGVKDVKEMISCNESRKMTDSLKLISM</sequence>
<evidence type="ECO:0000313" key="2">
    <source>
        <dbReference type="Proteomes" id="UP000092631"/>
    </source>
</evidence>
<dbReference type="Proteomes" id="UP000092631">
    <property type="component" value="Chromosome"/>
</dbReference>
<keyword evidence="2" id="KW-1185">Reference proteome</keyword>
<gene>
    <name evidence="1" type="ORF">A4V03_18695</name>
</gene>
<accession>A0A1C7H3P4</accession>
<name>A0A1C7H3P4_9BACE</name>
<reference evidence="2" key="1">
    <citation type="submission" date="2016-04" db="EMBL/GenBank/DDBJ databases">
        <title>Complete Genome Sequences of Twelve Strains of a Stable Defined Moderately Diverse Mouse Microbiota 2 (sDMDMm2).</title>
        <authorList>
            <person name="Uchimura Y."/>
            <person name="Wyss M."/>
            <person name="Brugiroux S."/>
            <person name="Limenitakis J.P."/>
            <person name="Stecher B."/>
            <person name="McCoy K.D."/>
            <person name="Macpherson A.J."/>
        </authorList>
    </citation>
    <scope>NUCLEOTIDE SEQUENCE [LARGE SCALE GENOMIC DNA]</scope>
    <source>
        <strain evidence="2">I48</strain>
    </source>
</reference>